<keyword evidence="2" id="KW-0963">Cytoplasm</keyword>
<keyword evidence="5" id="KW-0067">ATP-binding</keyword>
<keyword evidence="3" id="KW-0436">Ligase</keyword>
<dbReference type="PROSITE" id="PS51221">
    <property type="entry name" value="TTL"/>
    <property type="match status" value="1"/>
</dbReference>
<accession>A0A812L7U4</accession>
<comment type="subcellular location">
    <subcellularLocation>
        <location evidence="1">Cytoplasm</location>
    </subcellularLocation>
</comment>
<dbReference type="Gene3D" id="3.30.470.20">
    <property type="entry name" value="ATP-grasp fold, B domain"/>
    <property type="match status" value="1"/>
</dbReference>
<dbReference type="AlphaFoldDB" id="A0A812L7U4"/>
<dbReference type="GO" id="GO:0005524">
    <property type="term" value="F:ATP binding"/>
    <property type="evidence" value="ECO:0007669"/>
    <property type="project" value="UniProtKB-KW"/>
</dbReference>
<dbReference type="PANTHER" id="PTHR45870:SF2">
    <property type="entry name" value="TUBULIN MONOGLYCYLASE TTLL3"/>
    <property type="match status" value="1"/>
</dbReference>
<evidence type="ECO:0000256" key="3">
    <source>
        <dbReference type="ARBA" id="ARBA00022598"/>
    </source>
</evidence>
<dbReference type="GO" id="GO:0070736">
    <property type="term" value="F:protein-glycine ligase activity, initiating"/>
    <property type="evidence" value="ECO:0007669"/>
    <property type="project" value="TreeGrafter"/>
</dbReference>
<organism evidence="6 7">
    <name type="scientific">Symbiodinium natans</name>
    <dbReference type="NCBI Taxonomy" id="878477"/>
    <lineage>
        <taxon>Eukaryota</taxon>
        <taxon>Sar</taxon>
        <taxon>Alveolata</taxon>
        <taxon>Dinophyceae</taxon>
        <taxon>Suessiales</taxon>
        <taxon>Symbiodiniaceae</taxon>
        <taxon>Symbiodinium</taxon>
    </lineage>
</organism>
<comment type="caution">
    <text evidence="6">The sequence shown here is derived from an EMBL/GenBank/DDBJ whole genome shotgun (WGS) entry which is preliminary data.</text>
</comment>
<dbReference type="GO" id="GO:0005737">
    <property type="term" value="C:cytoplasm"/>
    <property type="evidence" value="ECO:0007669"/>
    <property type="project" value="UniProtKB-SubCell"/>
</dbReference>
<reference evidence="6" key="1">
    <citation type="submission" date="2021-02" db="EMBL/GenBank/DDBJ databases">
        <authorList>
            <person name="Dougan E. K."/>
            <person name="Rhodes N."/>
            <person name="Thang M."/>
            <person name="Chan C."/>
        </authorList>
    </citation>
    <scope>NUCLEOTIDE SEQUENCE</scope>
</reference>
<sequence length="197" mass="22164">MGLHQRAHVDLFLSQYMKPRAECVICSAENAPSTSRGYIPSAPALRLRQDPLDGPGNVWALKEPCVQKGKGVTVLAGLSRILTAYETHRPAGQGRDCVAQKYIERPLLVPRPSGPAKCDLRVWVLVLDWNPLTAFVHPEVYFRVATLPYELDSMAPNAHKTNCRDAENRTPMKVLFEQLGSAAEERWRSYTWPRQVD</sequence>
<evidence type="ECO:0000256" key="5">
    <source>
        <dbReference type="ARBA" id="ARBA00022840"/>
    </source>
</evidence>
<dbReference type="Pfam" id="PF03133">
    <property type="entry name" value="TTL"/>
    <property type="match status" value="1"/>
</dbReference>
<evidence type="ECO:0000313" key="6">
    <source>
        <dbReference type="EMBL" id="CAE7242432.1"/>
    </source>
</evidence>
<name>A0A812L7U4_9DINO</name>
<dbReference type="Proteomes" id="UP000604046">
    <property type="component" value="Unassembled WGS sequence"/>
</dbReference>
<evidence type="ECO:0000313" key="7">
    <source>
        <dbReference type="Proteomes" id="UP000604046"/>
    </source>
</evidence>
<proteinExistence type="predicted"/>
<dbReference type="EMBL" id="CAJNDS010000975">
    <property type="protein sequence ID" value="CAE7242432.1"/>
    <property type="molecule type" value="Genomic_DNA"/>
</dbReference>
<keyword evidence="7" id="KW-1185">Reference proteome</keyword>
<dbReference type="OrthoDB" id="10255472at2759"/>
<dbReference type="InterPro" id="IPR004344">
    <property type="entry name" value="TTL/TTLL_fam"/>
</dbReference>
<protein>
    <submittedName>
        <fullName evidence="6">TTLL8 protein</fullName>
    </submittedName>
</protein>
<dbReference type="PANTHER" id="PTHR45870">
    <property type="entry name" value="TUBULIN MONOGLYCYLASE TTLL3"/>
    <property type="match status" value="1"/>
</dbReference>
<evidence type="ECO:0000256" key="1">
    <source>
        <dbReference type="ARBA" id="ARBA00004496"/>
    </source>
</evidence>
<evidence type="ECO:0000256" key="4">
    <source>
        <dbReference type="ARBA" id="ARBA00022741"/>
    </source>
</evidence>
<dbReference type="GO" id="GO:0015630">
    <property type="term" value="C:microtubule cytoskeleton"/>
    <property type="evidence" value="ECO:0007669"/>
    <property type="project" value="TreeGrafter"/>
</dbReference>
<dbReference type="InterPro" id="IPR051437">
    <property type="entry name" value="TTLL_monoglycylase"/>
</dbReference>
<keyword evidence="4" id="KW-0547">Nucleotide-binding</keyword>
<evidence type="ECO:0000256" key="2">
    <source>
        <dbReference type="ARBA" id="ARBA00022490"/>
    </source>
</evidence>
<gene>
    <name evidence="6" type="primary">TTLL8</name>
    <name evidence="6" type="ORF">SNAT2548_LOCUS11126</name>
</gene>